<dbReference type="GO" id="GO:0005737">
    <property type="term" value="C:cytoplasm"/>
    <property type="evidence" value="ECO:0007669"/>
    <property type="project" value="UniProtKB-SubCell"/>
</dbReference>
<keyword evidence="6 7" id="KW-0030">Aminoacyl-tRNA synthetase</keyword>
<dbReference type="GO" id="GO:0005524">
    <property type="term" value="F:ATP binding"/>
    <property type="evidence" value="ECO:0007669"/>
    <property type="project" value="UniProtKB-UniRule"/>
</dbReference>
<dbReference type="EC" id="6.1.1.17" evidence="7"/>
<dbReference type="Gene3D" id="3.40.50.620">
    <property type="entry name" value="HUPs"/>
    <property type="match status" value="1"/>
</dbReference>
<dbReference type="GO" id="GO:0006424">
    <property type="term" value="P:glutamyl-tRNA aminoacylation"/>
    <property type="evidence" value="ECO:0007669"/>
    <property type="project" value="UniProtKB-UniRule"/>
</dbReference>
<proteinExistence type="inferred from homology"/>
<name>A0A846YZ97_9ACTN</name>
<evidence type="ECO:0000256" key="1">
    <source>
        <dbReference type="ARBA" id="ARBA00007894"/>
    </source>
</evidence>
<keyword evidence="7" id="KW-0862">Zinc</keyword>
<comment type="catalytic activity">
    <reaction evidence="7">
        <text>tRNA(Glu) + L-glutamate + ATP = L-glutamyl-tRNA(Glu) + AMP + diphosphate</text>
        <dbReference type="Rhea" id="RHEA:23540"/>
        <dbReference type="Rhea" id="RHEA-COMP:9663"/>
        <dbReference type="Rhea" id="RHEA-COMP:9680"/>
        <dbReference type="ChEBI" id="CHEBI:29985"/>
        <dbReference type="ChEBI" id="CHEBI:30616"/>
        <dbReference type="ChEBI" id="CHEBI:33019"/>
        <dbReference type="ChEBI" id="CHEBI:78442"/>
        <dbReference type="ChEBI" id="CHEBI:78520"/>
        <dbReference type="ChEBI" id="CHEBI:456215"/>
        <dbReference type="EC" id="6.1.1.17"/>
    </reaction>
</comment>
<comment type="function">
    <text evidence="7">Catalyzes the attachment of glutamate to tRNA(Glu) in a two-step reaction: glutamate is first activated by ATP to form Glu-AMP and then transferred to the acceptor end of tRNA(Glu).</text>
</comment>
<keyword evidence="4 7" id="KW-0067">ATP-binding</keyword>
<dbReference type="GO" id="GO:0000049">
    <property type="term" value="F:tRNA binding"/>
    <property type="evidence" value="ECO:0007669"/>
    <property type="project" value="InterPro"/>
</dbReference>
<evidence type="ECO:0000313" key="9">
    <source>
        <dbReference type="EMBL" id="NKZ03433.1"/>
    </source>
</evidence>
<dbReference type="InterPro" id="IPR014729">
    <property type="entry name" value="Rossmann-like_a/b/a_fold"/>
</dbReference>
<dbReference type="HAMAP" id="MF_00022">
    <property type="entry name" value="Glu_tRNA_synth_type1"/>
    <property type="match status" value="1"/>
</dbReference>
<dbReference type="InterPro" id="IPR004527">
    <property type="entry name" value="Glu-tRNA-ligase_bac/mito"/>
</dbReference>
<reference evidence="9 10" key="1">
    <citation type="submission" date="2020-04" db="EMBL/GenBank/DDBJ databases">
        <title>MicrobeNet Type strains.</title>
        <authorList>
            <person name="Nicholson A.C."/>
        </authorList>
    </citation>
    <scope>NUCLEOTIDE SEQUENCE [LARGE SCALE GENOMIC DNA]</scope>
    <source>
        <strain evidence="9 10">ATCC BAA-277</strain>
    </source>
</reference>
<organism evidence="9 10">
    <name type="scientific">Actinomadura latina</name>
    <dbReference type="NCBI Taxonomy" id="163603"/>
    <lineage>
        <taxon>Bacteria</taxon>
        <taxon>Bacillati</taxon>
        <taxon>Actinomycetota</taxon>
        <taxon>Actinomycetes</taxon>
        <taxon>Streptosporangiales</taxon>
        <taxon>Thermomonosporaceae</taxon>
        <taxon>Actinomadura</taxon>
    </lineage>
</organism>
<comment type="subcellular location">
    <subcellularLocation>
        <location evidence="7">Cytoplasm</location>
    </subcellularLocation>
</comment>
<comment type="subunit">
    <text evidence="7">Monomer.</text>
</comment>
<gene>
    <name evidence="7" type="primary">gltX</name>
    <name evidence="9" type="ORF">HGB48_06695</name>
</gene>
<evidence type="ECO:0000259" key="8">
    <source>
        <dbReference type="Pfam" id="PF00749"/>
    </source>
</evidence>
<feature type="binding site" evidence="7">
    <location>
        <position position="153"/>
    </location>
    <ligand>
        <name>Zn(2+)</name>
        <dbReference type="ChEBI" id="CHEBI:29105"/>
    </ligand>
</feature>
<dbReference type="SUPFAM" id="SSF48163">
    <property type="entry name" value="An anticodon-binding domain of class I aminoacyl-tRNA synthetases"/>
    <property type="match status" value="1"/>
</dbReference>
<feature type="binding site" evidence="7">
    <location>
        <position position="155"/>
    </location>
    <ligand>
        <name>Zn(2+)</name>
        <dbReference type="ChEBI" id="CHEBI:29105"/>
    </ligand>
</feature>
<feature type="binding site" evidence="7">
    <location>
        <position position="127"/>
    </location>
    <ligand>
        <name>Zn(2+)</name>
        <dbReference type="ChEBI" id="CHEBI:29105"/>
    </ligand>
</feature>
<dbReference type="AlphaFoldDB" id="A0A846YZ97"/>
<evidence type="ECO:0000256" key="5">
    <source>
        <dbReference type="ARBA" id="ARBA00022917"/>
    </source>
</evidence>
<evidence type="ECO:0000256" key="7">
    <source>
        <dbReference type="HAMAP-Rule" id="MF_00022"/>
    </source>
</evidence>
<dbReference type="EMBL" id="JAAXPI010000006">
    <property type="protein sequence ID" value="NKZ03433.1"/>
    <property type="molecule type" value="Genomic_DNA"/>
</dbReference>
<comment type="caution">
    <text evidence="7">Lacks conserved residue(s) required for the propagation of feature annotation.</text>
</comment>
<evidence type="ECO:0000256" key="3">
    <source>
        <dbReference type="ARBA" id="ARBA00022741"/>
    </source>
</evidence>
<keyword evidence="5 7" id="KW-0648">Protein biosynthesis</keyword>
<dbReference type="InterPro" id="IPR049940">
    <property type="entry name" value="GluQ/Sye"/>
</dbReference>
<evidence type="ECO:0000256" key="2">
    <source>
        <dbReference type="ARBA" id="ARBA00022598"/>
    </source>
</evidence>
<dbReference type="PANTHER" id="PTHR43311">
    <property type="entry name" value="GLUTAMATE--TRNA LIGASE"/>
    <property type="match status" value="1"/>
</dbReference>
<keyword evidence="3 7" id="KW-0547">Nucleotide-binding</keyword>
<keyword evidence="10" id="KW-1185">Reference proteome</keyword>
<evidence type="ECO:0000256" key="6">
    <source>
        <dbReference type="ARBA" id="ARBA00023146"/>
    </source>
</evidence>
<dbReference type="Pfam" id="PF00749">
    <property type="entry name" value="tRNA-synt_1c"/>
    <property type="match status" value="1"/>
</dbReference>
<comment type="similarity">
    <text evidence="1 7">Belongs to the class-I aminoacyl-tRNA synthetase family. Glutamate--tRNA ligase type 1 subfamily.</text>
</comment>
<protein>
    <recommendedName>
        <fullName evidence="7">Glutamate--tRNA ligase</fullName>
        <ecNumber evidence="7">6.1.1.17</ecNumber>
    </recommendedName>
    <alternativeName>
        <fullName evidence="7">Glutamyl-tRNA synthetase</fullName>
        <shortName evidence="7">GluRS</shortName>
    </alternativeName>
</protein>
<dbReference type="NCBIfam" id="TIGR00464">
    <property type="entry name" value="gltX_bact"/>
    <property type="match status" value="1"/>
</dbReference>
<comment type="caution">
    <text evidence="9">The sequence shown here is derived from an EMBL/GenBank/DDBJ whole genome shotgun (WGS) entry which is preliminary data.</text>
</comment>
<dbReference type="Proteomes" id="UP000579250">
    <property type="component" value="Unassembled WGS sequence"/>
</dbReference>
<dbReference type="PRINTS" id="PR00987">
    <property type="entry name" value="TRNASYNTHGLU"/>
</dbReference>
<evidence type="ECO:0000313" key="10">
    <source>
        <dbReference type="Proteomes" id="UP000579250"/>
    </source>
</evidence>
<comment type="cofactor">
    <cofactor evidence="7">
        <name>Zn(2+)</name>
        <dbReference type="ChEBI" id="CHEBI:29105"/>
    </cofactor>
    <text evidence="7">Binds 1 zinc ion per subunit.</text>
</comment>
<dbReference type="SUPFAM" id="SSF52374">
    <property type="entry name" value="Nucleotidylyl transferase"/>
    <property type="match status" value="1"/>
</dbReference>
<dbReference type="InterPro" id="IPR020058">
    <property type="entry name" value="Glu/Gln-tRNA-synth_Ib_cat-dom"/>
</dbReference>
<accession>A0A846YZ97</accession>
<dbReference type="InterPro" id="IPR008925">
    <property type="entry name" value="aa_tRNA-synth_I_cd-bd_sf"/>
</dbReference>
<feature type="binding site" evidence="7">
    <location>
        <position position="129"/>
    </location>
    <ligand>
        <name>Zn(2+)</name>
        <dbReference type="ChEBI" id="CHEBI:29105"/>
    </ligand>
</feature>
<dbReference type="PANTHER" id="PTHR43311:SF2">
    <property type="entry name" value="GLUTAMATE--TRNA LIGASE, MITOCHONDRIAL-RELATED"/>
    <property type="match status" value="1"/>
</dbReference>
<dbReference type="InterPro" id="IPR000924">
    <property type="entry name" value="Glu/Gln-tRNA-synth"/>
</dbReference>
<evidence type="ECO:0000256" key="4">
    <source>
        <dbReference type="ARBA" id="ARBA00022840"/>
    </source>
</evidence>
<keyword evidence="2 7" id="KW-0436">Ligase</keyword>
<dbReference type="RefSeq" id="WP_067636669.1">
    <property type="nucleotide sequence ID" value="NZ_JAAXPI010000006.1"/>
</dbReference>
<dbReference type="GO" id="GO:0004818">
    <property type="term" value="F:glutamate-tRNA ligase activity"/>
    <property type="evidence" value="ECO:0007669"/>
    <property type="project" value="UniProtKB-UniRule"/>
</dbReference>
<keyword evidence="7" id="KW-0963">Cytoplasm</keyword>
<feature type="domain" description="Glutamyl/glutaminyl-tRNA synthetase class Ib catalytic" evidence="8">
    <location>
        <begin position="24"/>
        <end position="333"/>
    </location>
</feature>
<dbReference type="GO" id="GO:0008270">
    <property type="term" value="F:zinc ion binding"/>
    <property type="evidence" value="ECO:0007669"/>
    <property type="project" value="UniProtKB-UniRule"/>
</dbReference>
<keyword evidence="7" id="KW-0479">Metal-binding</keyword>
<sequence>MSTVDTASEQRSGDLPMPPGLSDVRVRFAPNGEIAYAAFFTRTILYSWLFARRYSGAFILRFDDTDLDRQIPGALQSYPRGMRWLGLDWDEGPEVGGDYGPYSQSGRLDLYRDAIERLLAEGKAYQCYCDRERLAELSARSRQGRARAYDGRCRDLTAARRRAARAAGIVPAVRLRVPDTGMIRSADLLRGEVGTPADELSDFVICRPDGWPTYHLTVVVDDSLMRISHVIRGSEGLANIAPQAVVHKALGLPEPLYLHFPLVRIEDFRLGDRFLPSGQALYIDDLRAAGWFPEAIVNYYAHLGYGYRGRTEIQSRDELVDAFDYRRISRKAVVEQSTQKLGWVNRQYLQRHASRVDTVAVCTDAVVRAGLASPAQARPVVERSLDVIRVRMACADDAAALLGFAFTPPDGPALPGGLTGVQTAALRTALLDCAAAVADGTGLGPVLARAAERHGLDRGEAIRPVVGILAGGPSRLSPDDLAAVLGVEETRARLLRALREVTAAP</sequence>